<evidence type="ECO:0000256" key="1">
    <source>
        <dbReference type="ARBA" id="ARBA00009986"/>
    </source>
</evidence>
<dbReference type="InterPro" id="IPR029510">
    <property type="entry name" value="Ald_DH_CS_GLU"/>
</dbReference>
<feature type="active site" evidence="3">
    <location>
        <position position="275"/>
    </location>
</feature>
<gene>
    <name evidence="6" type="ORF">SAMN05421779_1149</name>
</gene>
<dbReference type="RefSeq" id="WP_076402168.1">
    <property type="nucleotide sequence ID" value="NZ_FTOA01000014.1"/>
</dbReference>
<sequence>MTIALSPSASLSLGTQAFLNRPKRLFIGGEWVESRSGEMIPVLNPATEQVIAQVQAANADDVDLAVAAARRAFEGEAWSRMRPVDRERLLLRLADLLEANADEFAQLEALDNGKSVTLARQIDVALAIDFLRYVAGWATKIEGSVLPVSVPFNRERDFFAYTNRHPIGVVGQIIPWNFPLMMACWKIGPVLATGCTTILKPAEQTPLSALRLAELVQEAGYPAGVVNVITGYGNPAGAALAAHPGVDKVAFTGSTRTGKLLIDAARGNLKRLTLELGGKSPAIILPDADLDLAIPGAAMAIFFNNGQVCAAGSRLYVHRSIFDRVMAGVADVARSLKVGNGLEPDTILGPVVSQQQKDTVCGYLRAGLEAGAEALVGGKAMDRPGYFVEPTVFVNTSSDMSIVREEIFGPVVCAQPFDEVDQVIAAANDSPFGLAASLWTRDLAHTHRLASRLKAGTVWINCHTVVDAAMPFGGFKQSGWGRELGRAAIDSYTEEQSVCAML</sequence>
<evidence type="ECO:0000256" key="4">
    <source>
        <dbReference type="RuleBase" id="RU003345"/>
    </source>
</evidence>
<feature type="domain" description="Aldehyde dehydrogenase" evidence="5">
    <location>
        <begin position="31"/>
        <end position="498"/>
    </location>
</feature>
<dbReference type="FunFam" id="3.40.309.10:FF:000012">
    <property type="entry name" value="Betaine aldehyde dehydrogenase"/>
    <property type="match status" value="1"/>
</dbReference>
<dbReference type="PROSITE" id="PS00687">
    <property type="entry name" value="ALDEHYDE_DEHYDR_GLU"/>
    <property type="match status" value="1"/>
</dbReference>
<proteinExistence type="inferred from homology"/>
<dbReference type="Proteomes" id="UP000185678">
    <property type="component" value="Unassembled WGS sequence"/>
</dbReference>
<dbReference type="AlphaFoldDB" id="A0A1N7QCG6"/>
<dbReference type="Gene3D" id="3.40.605.10">
    <property type="entry name" value="Aldehyde Dehydrogenase, Chain A, domain 1"/>
    <property type="match status" value="1"/>
</dbReference>
<dbReference type="InterPro" id="IPR015590">
    <property type="entry name" value="Aldehyde_DH_dom"/>
</dbReference>
<keyword evidence="7" id="KW-1185">Reference proteome</keyword>
<organism evidence="6 7">
    <name type="scientific">Insolitispirillum peregrinum</name>
    <dbReference type="NCBI Taxonomy" id="80876"/>
    <lineage>
        <taxon>Bacteria</taxon>
        <taxon>Pseudomonadati</taxon>
        <taxon>Pseudomonadota</taxon>
        <taxon>Alphaproteobacteria</taxon>
        <taxon>Rhodospirillales</taxon>
        <taxon>Novispirillaceae</taxon>
        <taxon>Insolitispirillum</taxon>
    </lineage>
</organism>
<dbReference type="Pfam" id="PF00171">
    <property type="entry name" value="Aldedh"/>
    <property type="match status" value="1"/>
</dbReference>
<name>A0A1N7QCG6_9PROT</name>
<dbReference type="Gene3D" id="3.40.309.10">
    <property type="entry name" value="Aldehyde Dehydrogenase, Chain A, domain 2"/>
    <property type="match status" value="1"/>
</dbReference>
<keyword evidence="2 4" id="KW-0560">Oxidoreductase</keyword>
<evidence type="ECO:0000256" key="3">
    <source>
        <dbReference type="PROSITE-ProRule" id="PRU10007"/>
    </source>
</evidence>
<dbReference type="InterPro" id="IPR016162">
    <property type="entry name" value="Ald_DH_N"/>
</dbReference>
<evidence type="ECO:0000259" key="5">
    <source>
        <dbReference type="Pfam" id="PF00171"/>
    </source>
</evidence>
<protein>
    <submittedName>
        <fullName evidence="6">Aldehyde dehydrogenase (Acceptor)</fullName>
    </submittedName>
</protein>
<dbReference type="InterPro" id="IPR016163">
    <property type="entry name" value="Ald_DH_C"/>
</dbReference>
<dbReference type="GO" id="GO:0016620">
    <property type="term" value="F:oxidoreductase activity, acting on the aldehyde or oxo group of donors, NAD or NADP as acceptor"/>
    <property type="evidence" value="ECO:0007669"/>
    <property type="project" value="InterPro"/>
</dbReference>
<evidence type="ECO:0000256" key="2">
    <source>
        <dbReference type="ARBA" id="ARBA00023002"/>
    </source>
</evidence>
<dbReference type="STRING" id="80876.SAMN05421779_1149"/>
<evidence type="ECO:0000313" key="7">
    <source>
        <dbReference type="Proteomes" id="UP000185678"/>
    </source>
</evidence>
<dbReference type="PANTHER" id="PTHR11699">
    <property type="entry name" value="ALDEHYDE DEHYDROGENASE-RELATED"/>
    <property type="match status" value="1"/>
</dbReference>
<evidence type="ECO:0000313" key="6">
    <source>
        <dbReference type="EMBL" id="SIT20257.1"/>
    </source>
</evidence>
<dbReference type="InterPro" id="IPR016160">
    <property type="entry name" value="Ald_DH_CS_CYS"/>
</dbReference>
<dbReference type="InterPro" id="IPR016161">
    <property type="entry name" value="Ald_DH/histidinol_DH"/>
</dbReference>
<accession>A0A1N7QCG6</accession>
<comment type="similarity">
    <text evidence="1 4">Belongs to the aldehyde dehydrogenase family.</text>
</comment>
<dbReference type="SUPFAM" id="SSF53720">
    <property type="entry name" value="ALDH-like"/>
    <property type="match status" value="1"/>
</dbReference>
<reference evidence="6 7" key="1">
    <citation type="submission" date="2017-01" db="EMBL/GenBank/DDBJ databases">
        <authorList>
            <person name="Mah S.A."/>
            <person name="Swanson W.J."/>
            <person name="Moy G.W."/>
            <person name="Vacquier V.D."/>
        </authorList>
    </citation>
    <scope>NUCLEOTIDE SEQUENCE [LARGE SCALE GENOMIC DNA]</scope>
    <source>
        <strain evidence="6 7">DSM 11589</strain>
    </source>
</reference>
<dbReference type="PROSITE" id="PS00070">
    <property type="entry name" value="ALDEHYDE_DEHYDR_CYS"/>
    <property type="match status" value="1"/>
</dbReference>
<dbReference type="EMBL" id="FTOA01000014">
    <property type="protein sequence ID" value="SIT20257.1"/>
    <property type="molecule type" value="Genomic_DNA"/>
</dbReference>
<dbReference type="OrthoDB" id="9772584at2"/>
<dbReference type="FunFam" id="3.40.605.10:FF:000007">
    <property type="entry name" value="NAD/NADP-dependent betaine aldehyde dehydrogenase"/>
    <property type="match status" value="1"/>
</dbReference>